<feature type="region of interest" description="Disordered" evidence="2">
    <location>
        <begin position="364"/>
        <end position="385"/>
    </location>
</feature>
<feature type="domain" description="Chitin-binding type-3" evidence="3">
    <location>
        <begin position="455"/>
        <end position="503"/>
    </location>
</feature>
<gene>
    <name evidence="4" type="ORF">ACFSBI_01090</name>
</gene>
<accession>A0ABW4LDA4</accession>
<dbReference type="SMART" id="SM00495">
    <property type="entry name" value="ChtBD3"/>
    <property type="match status" value="2"/>
</dbReference>
<dbReference type="Pfam" id="PF02839">
    <property type="entry name" value="CBM_5_12"/>
    <property type="match status" value="1"/>
</dbReference>
<evidence type="ECO:0000313" key="5">
    <source>
        <dbReference type="Proteomes" id="UP001597347"/>
    </source>
</evidence>
<keyword evidence="5" id="KW-1185">Reference proteome</keyword>
<evidence type="ECO:0000259" key="3">
    <source>
        <dbReference type="SMART" id="SM00495"/>
    </source>
</evidence>
<proteinExistence type="predicted"/>
<sequence length="511" mass="54515">MSVMEGKRLSAPRVVLGVAVASALAAGGVVGTQWWSARADTPHAAPWTAGYVDVTATPTYAFEEGRSADHRDVVLSFVVAGKGGGCTPTWGTAYTMDEAADRLDLDRRIARLRQQGGDLAVSFGGQRNRELAITCTDATELAAAYGAVLDRYDTDTMDLDLEGAALADEASSVRRAEAVADLQRQRRAAGESLAVWLTLPVAPTGLTEEGTTAVDRFLAAGVDLAGVNAMTMDYGAARGDASMLRASEDALTAVQRQLGVLYERRGTHLSDGTLWSKVGATPMIGQNDVRDEVFTLDDAKALNAFAHDRGVGRMSFWSANRDATCGSNYVDVRMVSTACSGVAQGEATFTDVLGEGFDGALNAGAGARTTPEPTETAQQDDPATSPYPIWQQSAAYLKGTKVTWHRSVYVAKWWTRGDLPDDPVLNAWETPWQLVGPVLPGDRPAPAPTLPAGTFPEWSGKTEYRKGDQVLLEGVPYEAKWWNQAASPAAASVDPDGSPWRQLTIEQADAR</sequence>
<evidence type="ECO:0000256" key="2">
    <source>
        <dbReference type="SAM" id="MobiDB-lite"/>
    </source>
</evidence>
<dbReference type="InterPro" id="IPR052750">
    <property type="entry name" value="GH18_Chitinase"/>
</dbReference>
<dbReference type="RefSeq" id="WP_377931338.1">
    <property type="nucleotide sequence ID" value="NZ_JBHUEA010000001.1"/>
</dbReference>
<dbReference type="PANTHER" id="PTHR42976:SF1">
    <property type="entry name" value="GH18 DOMAIN-CONTAINING PROTEIN-RELATED"/>
    <property type="match status" value="1"/>
</dbReference>
<dbReference type="Gene3D" id="3.20.20.80">
    <property type="entry name" value="Glycosidases"/>
    <property type="match status" value="1"/>
</dbReference>
<dbReference type="SUPFAM" id="SSF51055">
    <property type="entry name" value="Carbohydrate binding domain"/>
    <property type="match status" value="2"/>
</dbReference>
<dbReference type="InterPro" id="IPR017853">
    <property type="entry name" value="GH"/>
</dbReference>
<feature type="compositionally biased region" description="Polar residues" evidence="2">
    <location>
        <begin position="371"/>
        <end position="382"/>
    </location>
</feature>
<name>A0ABW4LDA4_9MICO</name>
<reference evidence="5" key="1">
    <citation type="journal article" date="2019" name="Int. J. Syst. Evol. Microbiol.">
        <title>The Global Catalogue of Microorganisms (GCM) 10K type strain sequencing project: providing services to taxonomists for standard genome sequencing and annotation.</title>
        <authorList>
            <consortium name="The Broad Institute Genomics Platform"/>
            <consortium name="The Broad Institute Genome Sequencing Center for Infectious Disease"/>
            <person name="Wu L."/>
            <person name="Ma J."/>
        </authorList>
    </citation>
    <scope>NUCLEOTIDE SEQUENCE [LARGE SCALE GENOMIC DNA]</scope>
    <source>
        <strain evidence="5">CGMCC 1.12471</strain>
    </source>
</reference>
<dbReference type="InterPro" id="IPR036573">
    <property type="entry name" value="CBM_sf_5/12"/>
</dbReference>
<dbReference type="SUPFAM" id="SSF51445">
    <property type="entry name" value="(Trans)glycosidases"/>
    <property type="match status" value="1"/>
</dbReference>
<feature type="compositionally biased region" description="Low complexity" evidence="2">
    <location>
        <begin position="486"/>
        <end position="499"/>
    </location>
</feature>
<dbReference type="PANTHER" id="PTHR42976">
    <property type="entry name" value="BIFUNCTIONAL CHITINASE/LYSOZYME-RELATED"/>
    <property type="match status" value="1"/>
</dbReference>
<evidence type="ECO:0000256" key="1">
    <source>
        <dbReference type="ARBA" id="ARBA00022801"/>
    </source>
</evidence>
<dbReference type="Gene3D" id="2.10.10.20">
    <property type="entry name" value="Carbohydrate-binding module superfamily 5/12"/>
    <property type="match status" value="2"/>
</dbReference>
<feature type="domain" description="Chitin-binding type-3" evidence="3">
    <location>
        <begin position="387"/>
        <end position="435"/>
    </location>
</feature>
<comment type="caution">
    <text evidence="4">The sequence shown here is derived from an EMBL/GenBank/DDBJ whole genome shotgun (WGS) entry which is preliminary data.</text>
</comment>
<organism evidence="4 5">
    <name type="scientific">Amnibacterium endophyticum</name>
    <dbReference type="NCBI Taxonomy" id="2109337"/>
    <lineage>
        <taxon>Bacteria</taxon>
        <taxon>Bacillati</taxon>
        <taxon>Actinomycetota</taxon>
        <taxon>Actinomycetes</taxon>
        <taxon>Micrococcales</taxon>
        <taxon>Microbacteriaceae</taxon>
        <taxon>Amnibacterium</taxon>
    </lineage>
</organism>
<dbReference type="InterPro" id="IPR003610">
    <property type="entry name" value="CBM5/12"/>
</dbReference>
<evidence type="ECO:0000313" key="4">
    <source>
        <dbReference type="EMBL" id="MFD1720131.1"/>
    </source>
</evidence>
<dbReference type="CDD" id="cd12215">
    <property type="entry name" value="ChiC_BD"/>
    <property type="match status" value="2"/>
</dbReference>
<dbReference type="CDD" id="cd06543">
    <property type="entry name" value="GH18_PF-ChiA-like"/>
    <property type="match status" value="1"/>
</dbReference>
<dbReference type="Proteomes" id="UP001597347">
    <property type="component" value="Unassembled WGS sequence"/>
</dbReference>
<keyword evidence="1" id="KW-0378">Hydrolase</keyword>
<dbReference type="EMBL" id="JBHUEA010000001">
    <property type="protein sequence ID" value="MFD1720131.1"/>
    <property type="molecule type" value="Genomic_DNA"/>
</dbReference>
<protein>
    <submittedName>
        <fullName evidence="4">Chitinase</fullName>
    </submittedName>
</protein>
<feature type="region of interest" description="Disordered" evidence="2">
    <location>
        <begin position="486"/>
        <end position="511"/>
    </location>
</feature>